<dbReference type="PROSITE" id="PS00122">
    <property type="entry name" value="CARBOXYLESTERASE_B_1"/>
    <property type="match status" value="1"/>
</dbReference>
<dbReference type="SUPFAM" id="SSF53474">
    <property type="entry name" value="alpha/beta-Hydrolases"/>
    <property type="match status" value="1"/>
</dbReference>
<dbReference type="Gene3D" id="3.40.50.1820">
    <property type="entry name" value="alpha/beta hydrolase"/>
    <property type="match status" value="1"/>
</dbReference>
<evidence type="ECO:0000313" key="6">
    <source>
        <dbReference type="Proteomes" id="UP000799757"/>
    </source>
</evidence>
<dbReference type="EMBL" id="MU001739">
    <property type="protein sequence ID" value="KAF2801038.1"/>
    <property type="molecule type" value="Genomic_DNA"/>
</dbReference>
<comment type="similarity">
    <text evidence="1 3">Belongs to the type-B carboxylesterase/lipase family.</text>
</comment>
<dbReference type="OrthoDB" id="6846267at2759"/>
<protein>
    <recommendedName>
        <fullName evidence="3">Carboxylic ester hydrolase</fullName>
        <ecNumber evidence="3">3.1.1.-</ecNumber>
    </recommendedName>
</protein>
<accession>A0A6A6XXP1</accession>
<dbReference type="Proteomes" id="UP000799757">
    <property type="component" value="Unassembled WGS sequence"/>
</dbReference>
<dbReference type="Pfam" id="PF00135">
    <property type="entry name" value="COesterase"/>
    <property type="match status" value="1"/>
</dbReference>
<keyword evidence="2 3" id="KW-0378">Hydrolase</keyword>
<proteinExistence type="inferred from homology"/>
<dbReference type="PANTHER" id="PTHR43142">
    <property type="entry name" value="CARBOXYLIC ESTER HYDROLASE"/>
    <property type="match status" value="1"/>
</dbReference>
<evidence type="ECO:0000256" key="3">
    <source>
        <dbReference type="RuleBase" id="RU361235"/>
    </source>
</evidence>
<feature type="domain" description="Carboxylesterase type B" evidence="4">
    <location>
        <begin position="16"/>
        <end position="480"/>
    </location>
</feature>
<sequence length="537" mass="60765">MAKPSEPYLRDLEFKGFVEGLTYLDKKSQPLCHYFGGIPYALPPIGPFRWQKPRPLPACYRYGTRANPGRFTGCCGVCPQPDWGEAENDKSLWDEDCLQTNIWVPIGDPPRGGWPVLFWIHGGFLQFGSANDDDVRGLLSETACKAIIVSPGYRLNLFGFLASSELREASPDFAANVGFWDQRLALEWTWQNISYFGGDPSNITIGGYSAGSHSTFHQLAFDLGVSDSKSIVRRALMFSNGPGLQPKSFDEAQMQFNELLEKLRIPLDVSPAEKLAKLRTLDPKTLIKASENMKYHQFRATTDGSFVRHGLLNEIDNGSFAHQMKRRGVKLIMGECRDEHFIYGTWRPPKNSFDSLFRRLQADYPLAACEALVEHYYPNQKLPAGCKDWPDAFGRIYADIQIHHLERGMANALVRHGAGDLIYRYRMEWRAKCCDEWYKKEWGVTHGTDMSIWFWGGNGHLSKKEKVLAKKGFVDNLAKFLNGEELDWGTEHPLGVRTLTPKGTIVCEVDKRMEEGLKVWEVLKRVGATGLPLSAKL</sequence>
<dbReference type="InterPro" id="IPR029058">
    <property type="entry name" value="AB_hydrolase_fold"/>
</dbReference>
<name>A0A6A6XXP1_9PLEO</name>
<keyword evidence="6" id="KW-1185">Reference proteome</keyword>
<reference evidence="5" key="1">
    <citation type="journal article" date="2020" name="Stud. Mycol.">
        <title>101 Dothideomycetes genomes: a test case for predicting lifestyles and emergence of pathogens.</title>
        <authorList>
            <person name="Haridas S."/>
            <person name="Albert R."/>
            <person name="Binder M."/>
            <person name="Bloem J."/>
            <person name="Labutti K."/>
            <person name="Salamov A."/>
            <person name="Andreopoulos B."/>
            <person name="Baker S."/>
            <person name="Barry K."/>
            <person name="Bills G."/>
            <person name="Bluhm B."/>
            <person name="Cannon C."/>
            <person name="Castanera R."/>
            <person name="Culley D."/>
            <person name="Daum C."/>
            <person name="Ezra D."/>
            <person name="Gonzalez J."/>
            <person name="Henrissat B."/>
            <person name="Kuo A."/>
            <person name="Liang C."/>
            <person name="Lipzen A."/>
            <person name="Lutzoni F."/>
            <person name="Magnuson J."/>
            <person name="Mondo S."/>
            <person name="Nolan M."/>
            <person name="Ohm R."/>
            <person name="Pangilinan J."/>
            <person name="Park H.-J."/>
            <person name="Ramirez L."/>
            <person name="Alfaro M."/>
            <person name="Sun H."/>
            <person name="Tritt A."/>
            <person name="Yoshinaga Y."/>
            <person name="Zwiers L.-H."/>
            <person name="Turgeon B."/>
            <person name="Goodwin S."/>
            <person name="Spatafora J."/>
            <person name="Crous P."/>
            <person name="Grigoriev I."/>
        </authorList>
    </citation>
    <scope>NUCLEOTIDE SEQUENCE</scope>
    <source>
        <strain evidence="5">CBS 109.77</strain>
    </source>
</reference>
<evidence type="ECO:0000313" key="5">
    <source>
        <dbReference type="EMBL" id="KAF2801038.1"/>
    </source>
</evidence>
<dbReference type="AlphaFoldDB" id="A0A6A6XXP1"/>
<evidence type="ECO:0000256" key="2">
    <source>
        <dbReference type="ARBA" id="ARBA00022801"/>
    </source>
</evidence>
<gene>
    <name evidence="5" type="ORF">K505DRAFT_412512</name>
</gene>
<dbReference type="InterPro" id="IPR002018">
    <property type="entry name" value="CarbesteraseB"/>
</dbReference>
<evidence type="ECO:0000256" key="1">
    <source>
        <dbReference type="ARBA" id="ARBA00005964"/>
    </source>
</evidence>
<dbReference type="InterPro" id="IPR019826">
    <property type="entry name" value="Carboxylesterase_B_AS"/>
</dbReference>
<dbReference type="EC" id="3.1.1.-" evidence="3"/>
<organism evidence="5 6">
    <name type="scientific">Melanomma pulvis-pyrius CBS 109.77</name>
    <dbReference type="NCBI Taxonomy" id="1314802"/>
    <lineage>
        <taxon>Eukaryota</taxon>
        <taxon>Fungi</taxon>
        <taxon>Dikarya</taxon>
        <taxon>Ascomycota</taxon>
        <taxon>Pezizomycotina</taxon>
        <taxon>Dothideomycetes</taxon>
        <taxon>Pleosporomycetidae</taxon>
        <taxon>Pleosporales</taxon>
        <taxon>Melanommataceae</taxon>
        <taxon>Melanomma</taxon>
    </lineage>
</organism>
<evidence type="ECO:0000259" key="4">
    <source>
        <dbReference type="Pfam" id="PF00135"/>
    </source>
</evidence>
<dbReference type="GO" id="GO:0016787">
    <property type="term" value="F:hydrolase activity"/>
    <property type="evidence" value="ECO:0007669"/>
    <property type="project" value="UniProtKB-KW"/>
</dbReference>
<dbReference type="PANTHER" id="PTHR43142:SF4">
    <property type="entry name" value="CARBOXYLIC ESTER HYDROLASE"/>
    <property type="match status" value="1"/>
</dbReference>